<comment type="caution">
    <text evidence="3">The sequence shown here is derived from an EMBL/GenBank/DDBJ whole genome shotgun (WGS) entry which is preliminary data.</text>
</comment>
<accession>A0AAI9SV12</accession>
<feature type="region of interest" description="Disordered" evidence="2">
    <location>
        <begin position="1"/>
        <end position="27"/>
    </location>
</feature>
<feature type="compositionally biased region" description="Basic and acidic residues" evidence="2">
    <location>
        <begin position="1"/>
        <end position="16"/>
    </location>
</feature>
<keyword evidence="1" id="KW-0175">Coiled coil</keyword>
<dbReference type="EMBL" id="JAHUZD010000124">
    <property type="protein sequence ID" value="KAI3403591.2"/>
    <property type="molecule type" value="Genomic_DNA"/>
</dbReference>
<protein>
    <submittedName>
        <fullName evidence="3">Uncharacterized protein</fullName>
    </submittedName>
</protein>
<organism evidence="3 4">
    <name type="scientific">Candida oxycetoniae</name>
    <dbReference type="NCBI Taxonomy" id="497107"/>
    <lineage>
        <taxon>Eukaryota</taxon>
        <taxon>Fungi</taxon>
        <taxon>Dikarya</taxon>
        <taxon>Ascomycota</taxon>
        <taxon>Saccharomycotina</taxon>
        <taxon>Pichiomycetes</taxon>
        <taxon>Debaryomycetaceae</taxon>
        <taxon>Candida/Lodderomyces clade</taxon>
        <taxon>Candida</taxon>
    </lineage>
</organism>
<feature type="region of interest" description="Disordered" evidence="2">
    <location>
        <begin position="239"/>
        <end position="337"/>
    </location>
</feature>
<dbReference type="RefSeq" id="XP_049179338.1">
    <property type="nucleotide sequence ID" value="XM_049324989.1"/>
</dbReference>
<evidence type="ECO:0000313" key="4">
    <source>
        <dbReference type="Proteomes" id="UP001202479"/>
    </source>
</evidence>
<evidence type="ECO:0000256" key="2">
    <source>
        <dbReference type="SAM" id="MobiDB-lite"/>
    </source>
</evidence>
<evidence type="ECO:0000256" key="1">
    <source>
        <dbReference type="SAM" id="Coils"/>
    </source>
</evidence>
<feature type="compositionally biased region" description="Basic residues" evidence="2">
    <location>
        <begin position="318"/>
        <end position="330"/>
    </location>
</feature>
<name>A0AAI9SV12_9ASCO</name>
<gene>
    <name evidence="3" type="ORF">KGF56_003636</name>
</gene>
<dbReference type="AlphaFoldDB" id="A0AAI9SV12"/>
<reference evidence="3" key="1">
    <citation type="journal article" date="2022" name="DNA Res.">
        <title>Genome analysis of five recently described species of the CUG-Ser clade uncovers Candida theae as a new hybrid lineage with pathogenic potential in the Candida parapsilosis species complex.</title>
        <authorList>
            <person name="Mixao V."/>
            <person name="Del Olmo V."/>
            <person name="Hegedusova E."/>
            <person name="Saus E."/>
            <person name="Pryszcz L."/>
            <person name="Cillingova A."/>
            <person name="Nosek J."/>
            <person name="Gabaldon T."/>
        </authorList>
    </citation>
    <scope>NUCLEOTIDE SEQUENCE</scope>
    <source>
        <strain evidence="3">CBS 10844</strain>
    </source>
</reference>
<keyword evidence="4" id="KW-1185">Reference proteome</keyword>
<dbReference type="GeneID" id="73381251"/>
<feature type="coiled-coil region" evidence="1">
    <location>
        <begin position="147"/>
        <end position="181"/>
    </location>
</feature>
<sequence>MSDIESDREAEREEPKPYYQFGKPEMERREPVRKIDLIGLRLPNKRSGDTMDTDESEVTDVVYEVNKKSQFHTTRALFIGNLRRPINAGNFQQFLRDIASSNKEVRINIDRAWLNRLRTHAIVLVNHEEGAEYMRSKLLGSIYPGEEEDLRLKEEFENHEVERFENEKRNCEDSEEAKKNLVEPREFFTERLPLYVEYIPVKAISQWTFEEDKGPKDGIWKLEFENRGEDTVVSHTLLNGDFIPPYRPPPPPRYGGRRDYGFSRYRGGHDRYIPGSRPSHHSNRGNNYRSMGERDSYVPGQAPPRFQEPRTTDSYVPSRRRDRSRSRSRSPSRSDRY</sequence>
<feature type="compositionally biased region" description="Basic and acidic residues" evidence="2">
    <location>
        <begin position="256"/>
        <end position="272"/>
    </location>
</feature>
<evidence type="ECO:0000313" key="3">
    <source>
        <dbReference type="EMBL" id="KAI3403591.2"/>
    </source>
</evidence>
<proteinExistence type="predicted"/>
<dbReference type="Proteomes" id="UP001202479">
    <property type="component" value="Unassembled WGS sequence"/>
</dbReference>